<dbReference type="PANTHER" id="PTHR13068:SF219">
    <property type="entry name" value="MITOCHONDRIAL TRANSCRIPTION TERMINATION FACTOR FAMILY PROTEIN"/>
    <property type="match status" value="1"/>
</dbReference>
<proteinExistence type="inferred from homology"/>
<reference evidence="5" key="1">
    <citation type="submission" date="2021-01" db="EMBL/GenBank/DDBJ databases">
        <authorList>
            <person name="Corre E."/>
            <person name="Pelletier E."/>
            <person name="Niang G."/>
            <person name="Scheremetjew M."/>
            <person name="Finn R."/>
            <person name="Kale V."/>
            <person name="Holt S."/>
            <person name="Cochrane G."/>
            <person name="Meng A."/>
            <person name="Brown T."/>
            <person name="Cohen L."/>
        </authorList>
    </citation>
    <scope>NUCLEOTIDE SEQUENCE</scope>
    <source>
        <strain evidence="5">CCMP1320</strain>
    </source>
</reference>
<sequence length="668" mass="74634">MTKAKRQVFMIYTNIKCGRPCQLMHHHNSSPAVKLGGREGRNCTHECSQETSPHLHFHLDVLHSQAWGQRLPQLLRLVAVCHAQRVQVPLAADLELGRGLCLLDLHGPSILPPGCEEEFLNLGDLLRHLQPCSWLVCVSKTNGTIFLKSTLMLCSIGGRVSQAAQGRQAKQASRQLGNGALHQNCCKRILLPPVRANGADELSPNPLEELRSTRDINKRCALIQQLDSGWRQAHEQYVPTATEECVIKELGLWKQTVMYVAIQTELTSLDAETQVRPAIKCLKQANLEPQDIWLLLSKQMHLFRNPVQLQRWLDFLAVLNLGTRELLNFFMRAPEELITAYTIHSASQVVRFLKEGLGIKPELLAQRVLCITPAVLMRSVDNDIKPTINLLTALGVEVSDIQGLVCMWPGILMANADTQLQPWLQYMQTELGCSAVQVGEIINASPHLLGTSASSIYGSKIQALQMFGITKEDLHSITSRETMWLKASSNVQELLDFLVQRAGFSKEEVRGLVLAAPGLLSLKLMDLERKWQWCEQVGASRQDVLDCPKALEAGLVSTLGPRHGFLDSIHMKRQSQQQQSEEGVQGSQAEQLSSIPTVEESQGSSRVQLPLLVQPAEDGPWCAQMSVALGDYQEFRARFEEEYLKSMTRSSAMEFQDELKRLGIYEGE</sequence>
<dbReference type="InterPro" id="IPR038538">
    <property type="entry name" value="MTERF_sf"/>
</dbReference>
<feature type="compositionally biased region" description="Polar residues" evidence="4">
    <location>
        <begin position="592"/>
        <end position="603"/>
    </location>
</feature>
<keyword evidence="3" id="KW-0809">Transit peptide</keyword>
<accession>A0A7S3VQZ3</accession>
<evidence type="ECO:0000256" key="1">
    <source>
        <dbReference type="ARBA" id="ARBA00007692"/>
    </source>
</evidence>
<dbReference type="Gene3D" id="1.25.70.10">
    <property type="entry name" value="Transcription termination factor 3, mitochondrial"/>
    <property type="match status" value="1"/>
</dbReference>
<dbReference type="EMBL" id="HBIP01023633">
    <property type="protein sequence ID" value="CAE0499084.1"/>
    <property type="molecule type" value="Transcribed_RNA"/>
</dbReference>
<evidence type="ECO:0000313" key="5">
    <source>
        <dbReference type="EMBL" id="CAE0499084.1"/>
    </source>
</evidence>
<keyword evidence="2" id="KW-0804">Transcription</keyword>
<dbReference type="GO" id="GO:0003676">
    <property type="term" value="F:nucleic acid binding"/>
    <property type="evidence" value="ECO:0007669"/>
    <property type="project" value="InterPro"/>
</dbReference>
<feature type="region of interest" description="Disordered" evidence="4">
    <location>
        <begin position="572"/>
        <end position="603"/>
    </location>
</feature>
<dbReference type="GO" id="GO:0006353">
    <property type="term" value="P:DNA-templated transcription termination"/>
    <property type="evidence" value="ECO:0007669"/>
    <property type="project" value="UniProtKB-KW"/>
</dbReference>
<dbReference type="Pfam" id="PF02536">
    <property type="entry name" value="mTERF"/>
    <property type="match status" value="1"/>
</dbReference>
<dbReference type="InterPro" id="IPR003690">
    <property type="entry name" value="MTERF"/>
</dbReference>
<keyword evidence="2" id="KW-0806">Transcription termination</keyword>
<organism evidence="5">
    <name type="scientific">Dunaliella tertiolecta</name>
    <name type="common">Green alga</name>
    <dbReference type="NCBI Taxonomy" id="3047"/>
    <lineage>
        <taxon>Eukaryota</taxon>
        <taxon>Viridiplantae</taxon>
        <taxon>Chlorophyta</taxon>
        <taxon>core chlorophytes</taxon>
        <taxon>Chlorophyceae</taxon>
        <taxon>CS clade</taxon>
        <taxon>Chlamydomonadales</taxon>
        <taxon>Dunaliellaceae</taxon>
        <taxon>Dunaliella</taxon>
    </lineage>
</organism>
<dbReference type="PANTHER" id="PTHR13068">
    <property type="entry name" value="CGI-12 PROTEIN-RELATED"/>
    <property type="match status" value="1"/>
</dbReference>
<comment type="similarity">
    <text evidence="1">Belongs to the mTERF family.</text>
</comment>
<evidence type="ECO:0000256" key="2">
    <source>
        <dbReference type="ARBA" id="ARBA00022472"/>
    </source>
</evidence>
<feature type="compositionally biased region" description="Low complexity" evidence="4">
    <location>
        <begin position="574"/>
        <end position="591"/>
    </location>
</feature>
<evidence type="ECO:0000256" key="4">
    <source>
        <dbReference type="SAM" id="MobiDB-lite"/>
    </source>
</evidence>
<evidence type="ECO:0000256" key="3">
    <source>
        <dbReference type="ARBA" id="ARBA00022946"/>
    </source>
</evidence>
<keyword evidence="2" id="KW-0805">Transcription regulation</keyword>
<evidence type="ECO:0008006" key="6">
    <source>
        <dbReference type="Google" id="ProtNLM"/>
    </source>
</evidence>
<dbReference type="AlphaFoldDB" id="A0A7S3VQZ3"/>
<gene>
    <name evidence="5" type="ORF">DTER00134_LOCUS14157</name>
</gene>
<name>A0A7S3VQZ3_DUNTE</name>
<protein>
    <recommendedName>
        <fullName evidence="6">mTERF domain-containing protein, mitochondrial</fullName>
    </recommendedName>
</protein>
<dbReference type="SMART" id="SM00733">
    <property type="entry name" value="Mterf"/>
    <property type="match status" value="5"/>
</dbReference>